<comment type="caution">
    <text evidence="1">The sequence shown here is derived from an EMBL/GenBank/DDBJ whole genome shotgun (WGS) entry which is preliminary data.</text>
</comment>
<gene>
    <name evidence="1" type="ORF">F7Q99_36995</name>
</gene>
<evidence type="ECO:0000313" key="1">
    <source>
        <dbReference type="EMBL" id="MQS17640.1"/>
    </source>
</evidence>
<dbReference type="EMBL" id="WBOF01000005">
    <property type="protein sequence ID" value="MQS17640.1"/>
    <property type="molecule type" value="Genomic_DNA"/>
</dbReference>
<accession>A0A6N7L1K9</accession>
<name>A0A6N7L1K9_9ACTN</name>
<keyword evidence="2" id="KW-1185">Reference proteome</keyword>
<dbReference type="AlphaFoldDB" id="A0A6N7L1K9"/>
<protein>
    <submittedName>
        <fullName evidence="1">Uncharacterized protein</fullName>
    </submittedName>
</protein>
<organism evidence="1 2">
    <name type="scientific">Streptomyces kaniharaensis</name>
    <dbReference type="NCBI Taxonomy" id="212423"/>
    <lineage>
        <taxon>Bacteria</taxon>
        <taxon>Bacillati</taxon>
        <taxon>Actinomycetota</taxon>
        <taxon>Actinomycetes</taxon>
        <taxon>Kitasatosporales</taxon>
        <taxon>Streptomycetaceae</taxon>
        <taxon>Streptomyces</taxon>
    </lineage>
</organism>
<sequence>MDTLNTLRFRDDLADLLRDHYGPPRDRPLHLKVGSQLAQTLASTLQNGYFDELLTAAIEADRQWCAPVPPDSPTSFSFLVDSALRRSVQDPEEIPEIRIAWHTLLALHSTLGTDFALFASCMRSAARESSRVAATTS</sequence>
<dbReference type="RefSeq" id="WP_153470929.1">
    <property type="nucleotide sequence ID" value="NZ_WBOF01000005.1"/>
</dbReference>
<dbReference type="Proteomes" id="UP000450000">
    <property type="component" value="Unassembled WGS sequence"/>
</dbReference>
<proteinExistence type="predicted"/>
<reference evidence="1 2" key="1">
    <citation type="submission" date="2019-09" db="EMBL/GenBank/DDBJ databases">
        <title>Genome Sequences of Streptomyces kaniharaensis ATCC 21070.</title>
        <authorList>
            <person name="Zhu W."/>
            <person name="De Crecy-Lagard V."/>
            <person name="Richards N.G."/>
        </authorList>
    </citation>
    <scope>NUCLEOTIDE SEQUENCE [LARGE SCALE GENOMIC DNA]</scope>
    <source>
        <strain evidence="1 2">SF-557</strain>
    </source>
</reference>
<evidence type="ECO:0000313" key="2">
    <source>
        <dbReference type="Proteomes" id="UP000450000"/>
    </source>
</evidence>